<evidence type="ECO:0000313" key="5">
    <source>
        <dbReference type="EMBL" id="AST93110.1"/>
    </source>
</evidence>
<keyword evidence="2" id="KW-0547">Nucleotide-binding</keyword>
<dbReference type="AlphaFoldDB" id="A0A223KUG9"/>
<dbReference type="SUPFAM" id="SSF52540">
    <property type="entry name" value="P-loop containing nucleoside triphosphate hydrolases"/>
    <property type="match status" value="1"/>
</dbReference>
<keyword evidence="1" id="KW-0813">Transport</keyword>
<dbReference type="Proteomes" id="UP000215224">
    <property type="component" value="Chromosome"/>
</dbReference>
<dbReference type="Pfam" id="PF00005">
    <property type="entry name" value="ABC_tran"/>
    <property type="match status" value="1"/>
</dbReference>
<dbReference type="InterPro" id="IPR003593">
    <property type="entry name" value="AAA+_ATPase"/>
</dbReference>
<dbReference type="RefSeq" id="WP_066418948.1">
    <property type="nucleotide sequence ID" value="NZ_CP018866.1"/>
</dbReference>
<dbReference type="InterPro" id="IPR027417">
    <property type="entry name" value="P-loop_NTPase"/>
</dbReference>
<evidence type="ECO:0000256" key="2">
    <source>
        <dbReference type="ARBA" id="ARBA00022741"/>
    </source>
</evidence>
<evidence type="ECO:0000259" key="4">
    <source>
        <dbReference type="PROSITE" id="PS50893"/>
    </source>
</evidence>
<feature type="domain" description="ABC transporter" evidence="4">
    <location>
        <begin position="1"/>
        <end position="229"/>
    </location>
</feature>
<protein>
    <recommendedName>
        <fullName evidence="4">ABC transporter domain-containing protein</fullName>
    </recommendedName>
</protein>
<dbReference type="STRING" id="1314751.GCA_001591425_03449"/>
<sequence>MITVQNLRWRYKSFQLQIEELELRKGITLLVGNNGAGKTTFLHLLATAKRPLAGQIYYDKKTIEKDLPTIRGKIGFVPTGLELYQDYTVKKLLLYLAQLKGLSKPFAEKQISNLLKTFHLFDVADSKIKKLSQGMQQRIALIQAFLGRPKYIILDEPLNFLDIHERKTLIQYLHSISQSTAIIVATHELNEWEHVCDAVLWIYNGGVAFYGSAIQWKYTNSSLLWIGTVPEEDMEKYFSSFHTLSAKRIGRDKMELKCLSDHCPSPLFQQAYPTMEDALFVRKANIEG</sequence>
<proteinExistence type="predicted"/>
<dbReference type="PROSITE" id="PS00211">
    <property type="entry name" value="ABC_TRANSPORTER_1"/>
    <property type="match status" value="1"/>
</dbReference>
<dbReference type="Gene3D" id="3.40.50.300">
    <property type="entry name" value="P-loop containing nucleotide triphosphate hydrolases"/>
    <property type="match status" value="1"/>
</dbReference>
<dbReference type="PANTHER" id="PTHR42939:SF1">
    <property type="entry name" value="ABC TRANSPORTER ATP-BINDING PROTEIN ALBC-RELATED"/>
    <property type="match status" value="1"/>
</dbReference>
<dbReference type="InterPro" id="IPR017871">
    <property type="entry name" value="ABC_transporter-like_CS"/>
</dbReference>
<dbReference type="KEGG" id="bcoh:BC6307_18520"/>
<dbReference type="PROSITE" id="PS50893">
    <property type="entry name" value="ABC_TRANSPORTER_2"/>
    <property type="match status" value="1"/>
</dbReference>
<reference evidence="5 6" key="1">
    <citation type="submission" date="2016-12" db="EMBL/GenBank/DDBJ databases">
        <title>The whole genome sequencing and assembly of Bacillus cohnii DSM 6307T strain.</title>
        <authorList>
            <person name="Lee Y.-J."/>
            <person name="Yi H."/>
            <person name="Bahn Y.-S."/>
            <person name="Kim J.F."/>
            <person name="Lee D.-W."/>
        </authorList>
    </citation>
    <scope>NUCLEOTIDE SEQUENCE [LARGE SCALE GENOMIC DNA]</scope>
    <source>
        <strain evidence="5 6">DSM 6307</strain>
    </source>
</reference>
<evidence type="ECO:0000256" key="1">
    <source>
        <dbReference type="ARBA" id="ARBA00022448"/>
    </source>
</evidence>
<organism evidence="5 6">
    <name type="scientific">Sutcliffiella cohnii</name>
    <dbReference type="NCBI Taxonomy" id="33932"/>
    <lineage>
        <taxon>Bacteria</taxon>
        <taxon>Bacillati</taxon>
        <taxon>Bacillota</taxon>
        <taxon>Bacilli</taxon>
        <taxon>Bacillales</taxon>
        <taxon>Bacillaceae</taxon>
        <taxon>Sutcliffiella</taxon>
    </lineage>
</organism>
<dbReference type="InterPro" id="IPR003439">
    <property type="entry name" value="ABC_transporter-like_ATP-bd"/>
</dbReference>
<accession>A0A223KUG9</accession>
<keyword evidence="6" id="KW-1185">Reference proteome</keyword>
<name>A0A223KUG9_9BACI</name>
<evidence type="ECO:0000256" key="3">
    <source>
        <dbReference type="ARBA" id="ARBA00022840"/>
    </source>
</evidence>
<gene>
    <name evidence="5" type="ORF">BC6307_18520</name>
</gene>
<keyword evidence="3" id="KW-0067">ATP-binding</keyword>
<dbReference type="GO" id="GO:0005524">
    <property type="term" value="F:ATP binding"/>
    <property type="evidence" value="ECO:0007669"/>
    <property type="project" value="UniProtKB-KW"/>
</dbReference>
<dbReference type="InterPro" id="IPR051782">
    <property type="entry name" value="ABC_Transporter_VariousFunc"/>
</dbReference>
<dbReference type="SMART" id="SM00382">
    <property type="entry name" value="AAA"/>
    <property type="match status" value="1"/>
</dbReference>
<dbReference type="EMBL" id="CP018866">
    <property type="protein sequence ID" value="AST93110.1"/>
    <property type="molecule type" value="Genomic_DNA"/>
</dbReference>
<evidence type="ECO:0000313" key="6">
    <source>
        <dbReference type="Proteomes" id="UP000215224"/>
    </source>
</evidence>
<dbReference type="PANTHER" id="PTHR42939">
    <property type="entry name" value="ABC TRANSPORTER ATP-BINDING PROTEIN ALBC-RELATED"/>
    <property type="match status" value="1"/>
</dbReference>
<dbReference type="GO" id="GO:0016887">
    <property type="term" value="F:ATP hydrolysis activity"/>
    <property type="evidence" value="ECO:0007669"/>
    <property type="project" value="InterPro"/>
</dbReference>